<dbReference type="RefSeq" id="WP_306348276.1">
    <property type="nucleotide sequence ID" value="NZ_JASAWV010000019.1"/>
</dbReference>
<gene>
    <name evidence="1" type="ORF">QJU57_09020</name>
</gene>
<reference evidence="1 2" key="1">
    <citation type="journal article" date="2023" name="Front. Microbiol.">
        <title>Phylogeography and host specificity of Pasteurellaceae pathogenic to sea-farmed fish in the north-east Atlantic.</title>
        <authorList>
            <person name="Gulla S."/>
            <person name="Colquhoun D.J."/>
            <person name="Olsen A.B."/>
            <person name="Spilsberg B."/>
            <person name="Lagesen K."/>
            <person name="Aakesson C.P."/>
            <person name="Strom S."/>
            <person name="Manji F."/>
            <person name="Birkbeck T.H."/>
            <person name="Nilsen H.K."/>
        </authorList>
    </citation>
    <scope>NUCLEOTIDE SEQUENCE [LARGE SCALE GENOMIC DNA]</scope>
    <source>
        <strain evidence="1 2">NVIB3131</strain>
    </source>
</reference>
<evidence type="ECO:0000313" key="2">
    <source>
        <dbReference type="Proteomes" id="UP001226020"/>
    </source>
</evidence>
<proteinExistence type="predicted"/>
<dbReference type="Gene3D" id="3.30.2310.20">
    <property type="entry name" value="RelE-like"/>
    <property type="match status" value="1"/>
</dbReference>
<keyword evidence="2" id="KW-1185">Reference proteome</keyword>
<dbReference type="Proteomes" id="UP001226020">
    <property type="component" value="Unassembled WGS sequence"/>
</dbReference>
<organism evidence="1 2">
    <name type="scientific">Phocoenobacter atlanticus subsp. atlanticus</name>
    <dbReference type="NCBI Taxonomy" id="3061285"/>
    <lineage>
        <taxon>Bacteria</taxon>
        <taxon>Pseudomonadati</taxon>
        <taxon>Pseudomonadota</taxon>
        <taxon>Gammaproteobacteria</taxon>
        <taxon>Pasteurellales</taxon>
        <taxon>Pasteurellaceae</taxon>
        <taxon>Phocoenobacter</taxon>
        <taxon>Phocoenobacter atlanticus</taxon>
    </lineage>
</organism>
<protein>
    <submittedName>
        <fullName evidence="1">Type II toxin-antitoxin system RelE/ParE family toxin</fullName>
    </submittedName>
</protein>
<dbReference type="EMBL" id="JASAXT010000018">
    <property type="protein sequence ID" value="MDP8149212.1"/>
    <property type="molecule type" value="Genomic_DNA"/>
</dbReference>
<dbReference type="AlphaFoldDB" id="A0AAW8CDW6"/>
<sequence length="93" mass="11340">MMKFDYQVVWTATAKKQLFEQAEWVLNNSKNIKTTLNFYQKITKEVDKLSYLADVYRYKEHKFLVILKKYKVKFLISNNNVYIVEFKSTRQQE</sequence>
<name>A0AAW8CDW6_9PAST</name>
<dbReference type="InterPro" id="IPR035093">
    <property type="entry name" value="RelE/ParE_toxin_dom_sf"/>
</dbReference>
<evidence type="ECO:0000313" key="1">
    <source>
        <dbReference type="EMBL" id="MDP8149212.1"/>
    </source>
</evidence>
<accession>A0AAW8CDW6</accession>
<comment type="caution">
    <text evidence="1">The sequence shown here is derived from an EMBL/GenBank/DDBJ whole genome shotgun (WGS) entry which is preliminary data.</text>
</comment>